<dbReference type="EMBL" id="JAULUE010000178">
    <property type="protein sequence ID" value="KAK5930075.1"/>
    <property type="molecule type" value="Genomic_DNA"/>
</dbReference>
<evidence type="ECO:0000313" key="3">
    <source>
        <dbReference type="Proteomes" id="UP001335648"/>
    </source>
</evidence>
<protein>
    <submittedName>
        <fullName evidence="2">Uncharacterized protein</fullName>
    </submittedName>
</protein>
<proteinExistence type="predicted"/>
<comment type="caution">
    <text evidence="2">The sequence shown here is derived from an EMBL/GenBank/DDBJ whole genome shotgun (WGS) entry which is preliminary data.</text>
</comment>
<feature type="compositionally biased region" description="Polar residues" evidence="1">
    <location>
        <begin position="32"/>
        <end position="48"/>
    </location>
</feature>
<dbReference type="Proteomes" id="UP001335648">
    <property type="component" value="Unassembled WGS sequence"/>
</dbReference>
<evidence type="ECO:0000256" key="1">
    <source>
        <dbReference type="SAM" id="MobiDB-lite"/>
    </source>
</evidence>
<accession>A0AAN8E208</accession>
<dbReference type="AlphaFoldDB" id="A0AAN8E208"/>
<feature type="region of interest" description="Disordered" evidence="1">
    <location>
        <begin position="1"/>
        <end position="82"/>
    </location>
</feature>
<evidence type="ECO:0000313" key="2">
    <source>
        <dbReference type="EMBL" id="KAK5930075.1"/>
    </source>
</evidence>
<keyword evidence="3" id="KW-1185">Reference proteome</keyword>
<organism evidence="2 3">
    <name type="scientific">Champsocephalus esox</name>
    <name type="common">pike icefish</name>
    <dbReference type="NCBI Taxonomy" id="159716"/>
    <lineage>
        <taxon>Eukaryota</taxon>
        <taxon>Metazoa</taxon>
        <taxon>Chordata</taxon>
        <taxon>Craniata</taxon>
        <taxon>Vertebrata</taxon>
        <taxon>Euteleostomi</taxon>
        <taxon>Actinopterygii</taxon>
        <taxon>Neopterygii</taxon>
        <taxon>Teleostei</taxon>
        <taxon>Neoteleostei</taxon>
        <taxon>Acanthomorphata</taxon>
        <taxon>Eupercaria</taxon>
        <taxon>Perciformes</taxon>
        <taxon>Notothenioidei</taxon>
        <taxon>Channichthyidae</taxon>
        <taxon>Champsocephalus</taxon>
    </lineage>
</organism>
<gene>
    <name evidence="2" type="ORF">CesoFtcFv8_000246</name>
</gene>
<reference evidence="2 3" key="1">
    <citation type="journal article" date="2023" name="Mol. Biol. Evol.">
        <title>Genomics of Secondarily Temperate Adaptation in the Only Non-Antarctic Icefish.</title>
        <authorList>
            <person name="Rivera-Colon A.G."/>
            <person name="Rayamajhi N."/>
            <person name="Minhas B.F."/>
            <person name="Madrigal G."/>
            <person name="Bilyk K.T."/>
            <person name="Yoon V."/>
            <person name="Hune M."/>
            <person name="Gregory S."/>
            <person name="Cheng C.H.C."/>
            <person name="Catchen J.M."/>
        </authorList>
    </citation>
    <scope>NUCLEOTIDE SEQUENCE [LARGE SCALE GENOMIC DNA]</scope>
    <source>
        <strain evidence="2">JC2023a</strain>
    </source>
</reference>
<name>A0AAN8E208_9TELE</name>
<sequence length="92" mass="9782">MQTLTRKTPENQELPGTEHDPDTGSARPPTTAGRTGSSRPARTPQSGTLPAPPPSPVTQITSTPRRARPQPSRTCVPVITPPPQLLVCEMPP</sequence>